<accession>A0A8S3TPG9</accession>
<keyword evidence="4" id="KW-0808">Transferase</keyword>
<dbReference type="PROSITE" id="PS50088">
    <property type="entry name" value="ANK_REPEAT"/>
    <property type="match status" value="4"/>
</dbReference>
<evidence type="ECO:0000313" key="5">
    <source>
        <dbReference type="Proteomes" id="UP000683360"/>
    </source>
</evidence>
<sequence>MNINDTTDDGSTPLHLACQEGRYDTVKYILDLNDQTSNRRVDLNIKQRDRWSVLHVACYSGHTETVKLLIDAGMNVNERTRNGSTPLYLACQEGKYDTVKLLLNLNGQTLDSRVDTTIKDVDGFSVLHAASSARHSKIVKLLSDVGMNANDI</sequence>
<organism evidence="4 5">
    <name type="scientific">Mytilus edulis</name>
    <name type="common">Blue mussel</name>
    <dbReference type="NCBI Taxonomy" id="6550"/>
    <lineage>
        <taxon>Eukaryota</taxon>
        <taxon>Metazoa</taxon>
        <taxon>Spiralia</taxon>
        <taxon>Lophotrochozoa</taxon>
        <taxon>Mollusca</taxon>
        <taxon>Bivalvia</taxon>
        <taxon>Autobranchia</taxon>
        <taxon>Pteriomorphia</taxon>
        <taxon>Mytilida</taxon>
        <taxon>Mytiloidea</taxon>
        <taxon>Mytilidae</taxon>
        <taxon>Mytilinae</taxon>
        <taxon>Mytilus</taxon>
    </lineage>
</organism>
<dbReference type="Pfam" id="PF12796">
    <property type="entry name" value="Ank_2"/>
    <property type="match status" value="1"/>
</dbReference>
<protein>
    <submittedName>
        <fullName evidence="4">RIPK4</fullName>
        <ecNumber evidence="4">2.7.11.1</ecNumber>
    </submittedName>
</protein>
<reference evidence="4" key="1">
    <citation type="submission" date="2021-03" db="EMBL/GenBank/DDBJ databases">
        <authorList>
            <person name="Bekaert M."/>
        </authorList>
    </citation>
    <scope>NUCLEOTIDE SEQUENCE</scope>
</reference>
<gene>
    <name evidence="4" type="ORF">MEDL_44412</name>
</gene>
<dbReference type="EC" id="2.7.11.1" evidence="4"/>
<dbReference type="PROSITE" id="PS50297">
    <property type="entry name" value="ANK_REP_REGION"/>
    <property type="match status" value="4"/>
</dbReference>
<evidence type="ECO:0000256" key="3">
    <source>
        <dbReference type="PROSITE-ProRule" id="PRU00023"/>
    </source>
</evidence>
<dbReference type="InterPro" id="IPR002110">
    <property type="entry name" value="Ankyrin_rpt"/>
</dbReference>
<evidence type="ECO:0000313" key="4">
    <source>
        <dbReference type="EMBL" id="CAG2231641.1"/>
    </source>
</evidence>
<dbReference type="Gene3D" id="1.25.40.20">
    <property type="entry name" value="Ankyrin repeat-containing domain"/>
    <property type="match status" value="2"/>
</dbReference>
<dbReference type="PRINTS" id="PR01415">
    <property type="entry name" value="ANKYRIN"/>
</dbReference>
<dbReference type="InterPro" id="IPR036770">
    <property type="entry name" value="Ankyrin_rpt-contain_sf"/>
</dbReference>
<feature type="repeat" description="ANK" evidence="3">
    <location>
        <begin position="122"/>
        <end position="152"/>
    </location>
</feature>
<dbReference type="GO" id="GO:0004674">
    <property type="term" value="F:protein serine/threonine kinase activity"/>
    <property type="evidence" value="ECO:0007669"/>
    <property type="project" value="UniProtKB-EC"/>
</dbReference>
<dbReference type="Pfam" id="PF00023">
    <property type="entry name" value="Ank"/>
    <property type="match status" value="2"/>
</dbReference>
<feature type="repeat" description="ANK" evidence="3">
    <location>
        <begin position="9"/>
        <end position="31"/>
    </location>
</feature>
<dbReference type="PANTHER" id="PTHR24198">
    <property type="entry name" value="ANKYRIN REPEAT AND PROTEIN KINASE DOMAIN-CONTAINING PROTEIN"/>
    <property type="match status" value="1"/>
</dbReference>
<feature type="repeat" description="ANK" evidence="3">
    <location>
        <begin position="82"/>
        <end position="104"/>
    </location>
</feature>
<evidence type="ECO:0000256" key="2">
    <source>
        <dbReference type="ARBA" id="ARBA00023043"/>
    </source>
</evidence>
<dbReference type="OrthoDB" id="6042147at2759"/>
<dbReference type="EMBL" id="CAJPWZ010002149">
    <property type="protein sequence ID" value="CAG2231641.1"/>
    <property type="molecule type" value="Genomic_DNA"/>
</dbReference>
<keyword evidence="2 3" id="KW-0040">ANK repeat</keyword>
<evidence type="ECO:0000256" key="1">
    <source>
        <dbReference type="ARBA" id="ARBA00022737"/>
    </source>
</evidence>
<dbReference type="Proteomes" id="UP000683360">
    <property type="component" value="Unassembled WGS sequence"/>
</dbReference>
<dbReference type="SUPFAM" id="SSF48403">
    <property type="entry name" value="Ankyrin repeat"/>
    <property type="match status" value="1"/>
</dbReference>
<name>A0A8S3TPG9_MYTED</name>
<keyword evidence="5" id="KW-1185">Reference proteome</keyword>
<comment type="caution">
    <text evidence="4">The sequence shown here is derived from an EMBL/GenBank/DDBJ whole genome shotgun (WGS) entry which is preliminary data.</text>
</comment>
<keyword evidence="1" id="KW-0677">Repeat</keyword>
<dbReference type="AlphaFoldDB" id="A0A8S3TPG9"/>
<feature type="repeat" description="ANK" evidence="3">
    <location>
        <begin position="49"/>
        <end position="81"/>
    </location>
</feature>
<dbReference type="PANTHER" id="PTHR24198:SF165">
    <property type="entry name" value="ANKYRIN REPEAT-CONTAINING PROTEIN-RELATED"/>
    <property type="match status" value="1"/>
</dbReference>
<dbReference type="SMART" id="SM00248">
    <property type="entry name" value="ANK"/>
    <property type="match status" value="4"/>
</dbReference>
<proteinExistence type="predicted"/>